<evidence type="ECO:0000256" key="1">
    <source>
        <dbReference type="SAM" id="MobiDB-lite"/>
    </source>
</evidence>
<dbReference type="OrthoDB" id="3660917at2759"/>
<dbReference type="OMA" id="CCKPSPF"/>
<organism evidence="3">
    <name type="scientific">Verticillium alfalfae (strain VaMs.102 / ATCC MYA-4576 / FGSC 10136)</name>
    <name type="common">Verticillium wilt of alfalfa</name>
    <name type="synonym">Verticillium albo-atrum</name>
    <dbReference type="NCBI Taxonomy" id="526221"/>
    <lineage>
        <taxon>Eukaryota</taxon>
        <taxon>Fungi</taxon>
        <taxon>Dikarya</taxon>
        <taxon>Ascomycota</taxon>
        <taxon>Pezizomycotina</taxon>
        <taxon>Sordariomycetes</taxon>
        <taxon>Hypocreomycetidae</taxon>
        <taxon>Glomerellales</taxon>
        <taxon>Plectosphaerellaceae</taxon>
        <taxon>Verticillium</taxon>
    </lineage>
</organism>
<dbReference type="eggNOG" id="ENOG502SY41">
    <property type="taxonomic scope" value="Eukaryota"/>
</dbReference>
<feature type="compositionally biased region" description="Basic and acidic residues" evidence="1">
    <location>
        <begin position="60"/>
        <end position="82"/>
    </location>
</feature>
<evidence type="ECO:0000313" key="2">
    <source>
        <dbReference type="EMBL" id="EEY20298.1"/>
    </source>
</evidence>
<proteinExistence type="predicted"/>
<dbReference type="AlphaFoldDB" id="C9SND3"/>
<feature type="region of interest" description="Disordered" evidence="1">
    <location>
        <begin position="33"/>
        <end position="101"/>
    </location>
</feature>
<keyword evidence="3" id="KW-1185">Reference proteome</keyword>
<gene>
    <name evidence="2" type="ORF">VDBG_06408</name>
</gene>
<dbReference type="KEGG" id="val:VDBG_06408"/>
<evidence type="ECO:0000313" key="3">
    <source>
        <dbReference type="Proteomes" id="UP000008698"/>
    </source>
</evidence>
<dbReference type="EMBL" id="DS985220">
    <property type="protein sequence ID" value="EEY20298.1"/>
    <property type="molecule type" value="Genomic_DNA"/>
</dbReference>
<dbReference type="GeneID" id="9535559"/>
<dbReference type="STRING" id="526221.C9SND3"/>
<dbReference type="HOGENOM" id="CLU_131116_0_0_1"/>
<sequence length="135" mass="15170">MSGSYTVLDARGLSAVQIANIIAHFPLTEEERDKYHGMDGSNITNHDELYHPRPGILPKKPTEAERDERRQIVEAYQKEREGSGSSVTCRLPEADGVSTEDRLAQARTEIEERNALLEERDPTLTCCKPSPFENS</sequence>
<accession>C9SND3</accession>
<dbReference type="RefSeq" id="XP_003003965.1">
    <property type="nucleotide sequence ID" value="XM_003003919.1"/>
</dbReference>
<name>C9SND3_VERA1</name>
<reference evidence="3" key="1">
    <citation type="journal article" date="2011" name="PLoS Pathog.">
        <title>Comparative genomics yields insights into niche adaptation of plant vascular wilt pathogens.</title>
        <authorList>
            <person name="Klosterman S.J."/>
            <person name="Subbarao K.V."/>
            <person name="Kang S."/>
            <person name="Veronese P."/>
            <person name="Gold S.E."/>
            <person name="Thomma B.P.H.J."/>
            <person name="Chen Z."/>
            <person name="Henrissat B."/>
            <person name="Lee Y.-H."/>
            <person name="Park J."/>
            <person name="Garcia-Pedrajas M.D."/>
            <person name="Barbara D.J."/>
            <person name="Anchieta A."/>
            <person name="de Jonge R."/>
            <person name="Santhanam P."/>
            <person name="Maruthachalam K."/>
            <person name="Atallah Z."/>
            <person name="Amyotte S.G."/>
            <person name="Paz Z."/>
            <person name="Inderbitzin P."/>
            <person name="Hayes R.J."/>
            <person name="Heiman D.I."/>
            <person name="Young S."/>
            <person name="Zeng Q."/>
            <person name="Engels R."/>
            <person name="Galagan J."/>
            <person name="Cuomo C.A."/>
            <person name="Dobinson K.F."/>
            <person name="Ma L.-J."/>
        </authorList>
    </citation>
    <scope>NUCLEOTIDE SEQUENCE [LARGE SCALE GENOMIC DNA]</scope>
    <source>
        <strain evidence="3">VaMs.102 / ATCC MYA-4576 / FGSC 10136</strain>
    </source>
</reference>
<dbReference type="Proteomes" id="UP000008698">
    <property type="component" value="Unassembled WGS sequence"/>
</dbReference>
<protein>
    <submittedName>
        <fullName evidence="2">Uncharacterized protein</fullName>
    </submittedName>
</protein>